<protein>
    <submittedName>
        <fullName evidence="2">Uncharacterized protein</fullName>
    </submittedName>
</protein>
<reference evidence="2" key="1">
    <citation type="submission" date="2016-04" db="EMBL/GenBank/DDBJ databases">
        <authorList>
            <person name="Evans L.H."/>
            <person name="Alamgir A."/>
            <person name="Owens N."/>
            <person name="Weber N.D."/>
            <person name="Virtaneva K."/>
            <person name="Barbian K."/>
            <person name="Babar A."/>
            <person name="Rosenke K."/>
        </authorList>
    </citation>
    <scope>NUCLEOTIDE SEQUENCE</scope>
    <source>
        <strain evidence="2">86</strain>
    </source>
</reference>
<name>A0A212KFY6_9DELT</name>
<keyword evidence="1" id="KW-0732">Signal</keyword>
<dbReference type="EMBL" id="FLUQ01000006">
    <property type="protein sequence ID" value="SBW10551.1"/>
    <property type="molecule type" value="Genomic_DNA"/>
</dbReference>
<feature type="signal peptide" evidence="1">
    <location>
        <begin position="1"/>
        <end position="20"/>
    </location>
</feature>
<evidence type="ECO:0000313" key="2">
    <source>
        <dbReference type="EMBL" id="SBW10551.1"/>
    </source>
</evidence>
<proteinExistence type="predicted"/>
<feature type="chain" id="PRO_5012510344" evidence="1">
    <location>
        <begin position="21"/>
        <end position="91"/>
    </location>
</feature>
<dbReference type="AlphaFoldDB" id="A0A212KFY6"/>
<organism evidence="2">
    <name type="scientific">uncultured delta proteobacterium</name>
    <dbReference type="NCBI Taxonomy" id="34034"/>
    <lineage>
        <taxon>Bacteria</taxon>
        <taxon>Deltaproteobacteria</taxon>
        <taxon>environmental samples</taxon>
    </lineage>
</organism>
<evidence type="ECO:0000256" key="1">
    <source>
        <dbReference type="SAM" id="SignalP"/>
    </source>
</evidence>
<sequence length="91" mass="10309">MRTLSMIMLLLICFTIPASAHDRRGGRGHGGHGRGEWRGALLEKEEDMPYPLRQCTYKIVGTDYSLPVIKKGLCPFRIEVNLETGAVRYPY</sequence>
<accession>A0A212KFY6</accession>
<gene>
    <name evidence="2" type="ORF">KL86DPRO_60203</name>
</gene>